<dbReference type="PANTHER" id="PTHR10334">
    <property type="entry name" value="CYSTEINE-RICH SECRETORY PROTEIN-RELATED"/>
    <property type="match status" value="1"/>
</dbReference>
<dbReference type="InterPro" id="IPR035940">
    <property type="entry name" value="CAP_sf"/>
</dbReference>
<name>A0A0K8RHE6_IXORI</name>
<feature type="chain" id="PRO_5005517597" evidence="1">
    <location>
        <begin position="20"/>
        <end position="160"/>
    </location>
</feature>
<dbReference type="EMBL" id="GADI01003312">
    <property type="protein sequence ID" value="JAA70496.1"/>
    <property type="molecule type" value="mRNA"/>
</dbReference>
<dbReference type="Pfam" id="PF00188">
    <property type="entry name" value="CAP"/>
    <property type="match status" value="1"/>
</dbReference>
<evidence type="ECO:0000259" key="2">
    <source>
        <dbReference type="SMART" id="SM00198"/>
    </source>
</evidence>
<sequence>MKIIGFVLISTFVVTVATAKSSPMTAHERRMRIKLHKYARNWANHLARQRFGKPISHSPASRKLGENIYWYTTSRASYKVSAKIAITYWYEEKKYYGYNHPGFSSQTAHFTQVVWKSSRTLGCAKSRAHEGHFYRFFVVCNYYIKGNILNRFKQNVPRPR</sequence>
<feature type="signal peptide" evidence="1">
    <location>
        <begin position="1"/>
        <end position="19"/>
    </location>
</feature>
<dbReference type="PRINTS" id="PR00837">
    <property type="entry name" value="V5TPXLIKE"/>
</dbReference>
<accession>A0A0K8RHE6</accession>
<dbReference type="SMART" id="SM00198">
    <property type="entry name" value="SCP"/>
    <property type="match status" value="1"/>
</dbReference>
<dbReference type="SUPFAM" id="SSF55797">
    <property type="entry name" value="PR-1-like"/>
    <property type="match status" value="1"/>
</dbReference>
<organism evidence="3">
    <name type="scientific">Ixodes ricinus</name>
    <name type="common">Common tick</name>
    <name type="synonym">Acarus ricinus</name>
    <dbReference type="NCBI Taxonomy" id="34613"/>
    <lineage>
        <taxon>Eukaryota</taxon>
        <taxon>Metazoa</taxon>
        <taxon>Ecdysozoa</taxon>
        <taxon>Arthropoda</taxon>
        <taxon>Chelicerata</taxon>
        <taxon>Arachnida</taxon>
        <taxon>Acari</taxon>
        <taxon>Parasitiformes</taxon>
        <taxon>Ixodida</taxon>
        <taxon>Ixodoidea</taxon>
        <taxon>Ixodidae</taxon>
        <taxon>Ixodinae</taxon>
        <taxon>Ixodes</taxon>
    </lineage>
</organism>
<dbReference type="InterPro" id="IPR001283">
    <property type="entry name" value="CRISP-related"/>
</dbReference>
<dbReference type="InterPro" id="IPR014044">
    <property type="entry name" value="CAP_dom"/>
</dbReference>
<protein>
    <submittedName>
        <fullName evidence="3">Putative antigen 5 protein</fullName>
    </submittedName>
</protein>
<dbReference type="AlphaFoldDB" id="A0A0K8RHE6"/>
<proteinExistence type="evidence at transcript level"/>
<evidence type="ECO:0000313" key="3">
    <source>
        <dbReference type="EMBL" id="JAA70496.1"/>
    </source>
</evidence>
<reference evidence="3" key="1">
    <citation type="submission" date="2012-12" db="EMBL/GenBank/DDBJ databases">
        <title>Identification and characterization of a phenylalanine ammonia-lyase gene family in Isatis indigotica Fort.</title>
        <authorList>
            <person name="Liu Q."/>
            <person name="Chen J."/>
            <person name="Zhou X."/>
            <person name="Di P."/>
            <person name="Xiao Y."/>
            <person name="Xuan H."/>
            <person name="Zhang L."/>
            <person name="Chen W."/>
        </authorList>
    </citation>
    <scope>NUCLEOTIDE SEQUENCE</scope>
    <source>
        <tissue evidence="3">Salivary gland</tissue>
    </source>
</reference>
<dbReference type="Gene3D" id="3.40.33.10">
    <property type="entry name" value="CAP"/>
    <property type="match status" value="1"/>
</dbReference>
<keyword evidence="1" id="KW-0732">Signal</keyword>
<feature type="domain" description="SCP" evidence="2">
    <location>
        <begin position="18"/>
        <end position="150"/>
    </location>
</feature>
<evidence type="ECO:0000256" key="1">
    <source>
        <dbReference type="SAM" id="SignalP"/>
    </source>
</evidence>